<evidence type="ECO:0000256" key="1">
    <source>
        <dbReference type="SAM" id="Phobius"/>
    </source>
</evidence>
<reference evidence="2 3" key="1">
    <citation type="submission" date="2020-03" db="EMBL/GenBank/DDBJ databases">
        <title>Whole genome shotgun sequence of Phytohabitans houttuyneae NBRC 108639.</title>
        <authorList>
            <person name="Komaki H."/>
            <person name="Tamura T."/>
        </authorList>
    </citation>
    <scope>NUCLEOTIDE SEQUENCE [LARGE SCALE GENOMIC DNA]</scope>
    <source>
        <strain evidence="2 3">NBRC 108639</strain>
    </source>
</reference>
<dbReference type="AlphaFoldDB" id="A0A6V8KFF5"/>
<keyword evidence="1" id="KW-0812">Transmembrane</keyword>
<comment type="caution">
    <text evidence="2">The sequence shown here is derived from an EMBL/GenBank/DDBJ whole genome shotgun (WGS) entry which is preliminary data.</text>
</comment>
<evidence type="ECO:0008006" key="4">
    <source>
        <dbReference type="Google" id="ProtNLM"/>
    </source>
</evidence>
<protein>
    <recommendedName>
        <fullName evidence="4">Oxidoreductase</fullName>
    </recommendedName>
</protein>
<sequence>MRIPRFVTAAGYGVLAAVAGLAAAELAAAILRPEASPLIAVGGAVIDATPTPVKEYAVRTFGTADKPILLWTIRAALLGAAATVGIVAARRRRLGLVLAAALGLAGAAAALARPAARPADAIPSLAGAAVSVAVLAYLTRPAAARAARPTARGAGC</sequence>
<evidence type="ECO:0000313" key="3">
    <source>
        <dbReference type="Proteomes" id="UP000482800"/>
    </source>
</evidence>
<keyword evidence="1" id="KW-0472">Membrane</keyword>
<dbReference type="EMBL" id="BLPF01000002">
    <property type="protein sequence ID" value="GFJ82180.1"/>
    <property type="molecule type" value="Genomic_DNA"/>
</dbReference>
<name>A0A6V8KFF5_9ACTN</name>
<keyword evidence="3" id="KW-1185">Reference proteome</keyword>
<reference evidence="2 3" key="2">
    <citation type="submission" date="2020-03" db="EMBL/GenBank/DDBJ databases">
        <authorList>
            <person name="Ichikawa N."/>
            <person name="Kimura A."/>
            <person name="Kitahashi Y."/>
            <person name="Uohara A."/>
        </authorList>
    </citation>
    <scope>NUCLEOTIDE SEQUENCE [LARGE SCALE GENOMIC DNA]</scope>
    <source>
        <strain evidence="2 3">NBRC 108639</strain>
    </source>
</reference>
<dbReference type="RefSeq" id="WP_246273970.1">
    <property type="nucleotide sequence ID" value="NZ_BLPF01000002.1"/>
</dbReference>
<accession>A0A6V8KFF5</accession>
<dbReference type="Proteomes" id="UP000482800">
    <property type="component" value="Unassembled WGS sequence"/>
</dbReference>
<feature type="transmembrane region" description="Helical" evidence="1">
    <location>
        <begin position="121"/>
        <end position="138"/>
    </location>
</feature>
<evidence type="ECO:0000313" key="2">
    <source>
        <dbReference type="EMBL" id="GFJ82180.1"/>
    </source>
</evidence>
<proteinExistence type="predicted"/>
<organism evidence="2 3">
    <name type="scientific">Phytohabitans houttuyneae</name>
    <dbReference type="NCBI Taxonomy" id="1076126"/>
    <lineage>
        <taxon>Bacteria</taxon>
        <taxon>Bacillati</taxon>
        <taxon>Actinomycetota</taxon>
        <taxon>Actinomycetes</taxon>
        <taxon>Micromonosporales</taxon>
        <taxon>Micromonosporaceae</taxon>
    </lineage>
</organism>
<feature type="transmembrane region" description="Helical" evidence="1">
    <location>
        <begin position="68"/>
        <end position="89"/>
    </location>
</feature>
<feature type="transmembrane region" description="Helical" evidence="1">
    <location>
        <begin position="96"/>
        <end position="115"/>
    </location>
</feature>
<gene>
    <name evidence="2" type="ORF">Phou_063600</name>
</gene>
<keyword evidence="1" id="KW-1133">Transmembrane helix</keyword>